<evidence type="ECO:0000256" key="2">
    <source>
        <dbReference type="ARBA" id="ARBA00022516"/>
    </source>
</evidence>
<dbReference type="GO" id="GO:0030148">
    <property type="term" value="P:sphingolipid biosynthetic process"/>
    <property type="evidence" value="ECO:0007669"/>
    <property type="project" value="TreeGrafter"/>
</dbReference>
<keyword evidence="7 10" id="KW-0443">Lipid metabolism</keyword>
<dbReference type="GO" id="GO:0009922">
    <property type="term" value="F:fatty acid elongase activity"/>
    <property type="evidence" value="ECO:0007669"/>
    <property type="project" value="UniProtKB-EC"/>
</dbReference>
<comment type="similarity">
    <text evidence="10">Belongs to the ELO family.</text>
</comment>
<keyword evidence="8 10" id="KW-0472">Membrane</keyword>
<evidence type="ECO:0000256" key="10">
    <source>
        <dbReference type="RuleBase" id="RU361115"/>
    </source>
</evidence>
<dbReference type="Pfam" id="PF01151">
    <property type="entry name" value="ELO"/>
    <property type="match status" value="1"/>
</dbReference>
<keyword evidence="12" id="KW-1185">Reference proteome</keyword>
<comment type="caution">
    <text evidence="11">The sequence shown here is derived from an EMBL/GenBank/DDBJ whole genome shotgun (WGS) entry which is preliminary data.</text>
</comment>
<dbReference type="GO" id="GO:0034625">
    <property type="term" value="P:fatty acid elongation, monounsaturated fatty acid"/>
    <property type="evidence" value="ECO:0007669"/>
    <property type="project" value="TreeGrafter"/>
</dbReference>
<reference evidence="11 12" key="1">
    <citation type="submission" date="2022-05" db="EMBL/GenBank/DDBJ databases">
        <authorList>
            <consortium name="Genoscope - CEA"/>
            <person name="William W."/>
        </authorList>
    </citation>
    <scope>NUCLEOTIDE SEQUENCE [LARGE SCALE GENOMIC DNA]</scope>
</reference>
<keyword evidence="5 10" id="KW-0276">Fatty acid metabolism</keyword>
<dbReference type="EMBL" id="CALNXJ010000010">
    <property type="protein sequence ID" value="CAH3106606.1"/>
    <property type="molecule type" value="Genomic_DNA"/>
</dbReference>
<dbReference type="GO" id="GO:0005789">
    <property type="term" value="C:endoplasmic reticulum membrane"/>
    <property type="evidence" value="ECO:0007669"/>
    <property type="project" value="TreeGrafter"/>
</dbReference>
<dbReference type="InterPro" id="IPR030457">
    <property type="entry name" value="ELO_CS"/>
</dbReference>
<dbReference type="GO" id="GO:0042761">
    <property type="term" value="P:very long-chain fatty acid biosynthetic process"/>
    <property type="evidence" value="ECO:0007669"/>
    <property type="project" value="TreeGrafter"/>
</dbReference>
<keyword evidence="3 10" id="KW-0808">Transferase</keyword>
<organism evidence="11 12">
    <name type="scientific">Pocillopora meandrina</name>
    <dbReference type="NCBI Taxonomy" id="46732"/>
    <lineage>
        <taxon>Eukaryota</taxon>
        <taxon>Metazoa</taxon>
        <taxon>Cnidaria</taxon>
        <taxon>Anthozoa</taxon>
        <taxon>Hexacorallia</taxon>
        <taxon>Scleractinia</taxon>
        <taxon>Astrocoeniina</taxon>
        <taxon>Pocilloporidae</taxon>
        <taxon>Pocillopora</taxon>
    </lineage>
</organism>
<dbReference type="PANTHER" id="PTHR11157:SF12">
    <property type="entry name" value="ELONGATION OF VERY LONG CHAIN FATTY ACIDS PROTEIN 4"/>
    <property type="match status" value="1"/>
</dbReference>
<feature type="transmembrane region" description="Helical" evidence="10">
    <location>
        <begin position="178"/>
        <end position="195"/>
    </location>
</feature>
<evidence type="ECO:0000256" key="4">
    <source>
        <dbReference type="ARBA" id="ARBA00022692"/>
    </source>
</evidence>
<evidence type="ECO:0000256" key="1">
    <source>
        <dbReference type="ARBA" id="ARBA00004141"/>
    </source>
</evidence>
<keyword evidence="9 10" id="KW-0275">Fatty acid biosynthesis</keyword>
<dbReference type="GO" id="GO:0019367">
    <property type="term" value="P:fatty acid elongation, saturated fatty acid"/>
    <property type="evidence" value="ECO:0007669"/>
    <property type="project" value="TreeGrafter"/>
</dbReference>
<protein>
    <recommendedName>
        <fullName evidence="10">Elongation of very long chain fatty acids protein</fullName>
        <ecNumber evidence="10">2.3.1.199</ecNumber>
    </recommendedName>
    <alternativeName>
        <fullName evidence="10">Very-long-chain 3-oxoacyl-CoA synthase</fullName>
    </alternativeName>
</protein>
<evidence type="ECO:0000256" key="8">
    <source>
        <dbReference type="ARBA" id="ARBA00023136"/>
    </source>
</evidence>
<evidence type="ECO:0000256" key="7">
    <source>
        <dbReference type="ARBA" id="ARBA00023098"/>
    </source>
</evidence>
<evidence type="ECO:0000313" key="11">
    <source>
        <dbReference type="EMBL" id="CAH3106606.1"/>
    </source>
</evidence>
<dbReference type="AlphaFoldDB" id="A0AAU9WDQ8"/>
<evidence type="ECO:0000256" key="6">
    <source>
        <dbReference type="ARBA" id="ARBA00022989"/>
    </source>
</evidence>
<dbReference type="EC" id="2.3.1.199" evidence="10"/>
<proteinExistence type="inferred from homology"/>
<evidence type="ECO:0000256" key="9">
    <source>
        <dbReference type="ARBA" id="ARBA00023160"/>
    </source>
</evidence>
<dbReference type="InterPro" id="IPR002076">
    <property type="entry name" value="ELO_fam"/>
</dbReference>
<dbReference type="PROSITE" id="PS01188">
    <property type="entry name" value="ELO"/>
    <property type="match status" value="1"/>
</dbReference>
<comment type="catalytic activity">
    <reaction evidence="10">
        <text>a very-long-chain acyl-CoA + malonyl-CoA + H(+) = a very-long-chain 3-oxoacyl-CoA + CO2 + CoA</text>
        <dbReference type="Rhea" id="RHEA:32727"/>
        <dbReference type="ChEBI" id="CHEBI:15378"/>
        <dbReference type="ChEBI" id="CHEBI:16526"/>
        <dbReference type="ChEBI" id="CHEBI:57287"/>
        <dbReference type="ChEBI" id="CHEBI:57384"/>
        <dbReference type="ChEBI" id="CHEBI:90725"/>
        <dbReference type="ChEBI" id="CHEBI:90736"/>
        <dbReference type="EC" id="2.3.1.199"/>
    </reaction>
</comment>
<feature type="transmembrane region" description="Helical" evidence="10">
    <location>
        <begin position="123"/>
        <end position="143"/>
    </location>
</feature>
<keyword evidence="6 10" id="KW-1133">Transmembrane helix</keyword>
<evidence type="ECO:0000256" key="5">
    <source>
        <dbReference type="ARBA" id="ARBA00022832"/>
    </source>
</evidence>
<gene>
    <name evidence="11" type="ORF">PMEA_00001622</name>
</gene>
<sequence length="298" mass="35171">MNSIYRLAHTLSHLVTELQEFYARVDAISDPRTKKWLFVPSIWSPVIAVLVYWLLVWLLPKIMRSREAFQLTSCLVIYNAALTLLNLYIFVEVLVATTDAGYSYSCQELSMTYKPKEMRIASVLWWFYFSKIVELFDTMFFLLRKKNNQVSFLHVYHHTTMVCLWWIGIKWVAGGQSFLSAMINSLVHVFMYTYYGMSAIPSLRKYLWWKKHLTQFQLIQFCILLCHGVVSLRAKCDYPLWMQYALIGYMISFLILFSNFYVQSYFAKKFKKQKPIEANGEIVTNGSANSLEEKKKHY</sequence>
<keyword evidence="2 10" id="KW-0444">Lipid biosynthesis</keyword>
<dbReference type="PANTHER" id="PTHR11157">
    <property type="entry name" value="FATTY ACID ACYL TRANSFERASE-RELATED"/>
    <property type="match status" value="1"/>
</dbReference>
<feature type="transmembrane region" description="Helical" evidence="10">
    <location>
        <begin position="42"/>
        <end position="59"/>
    </location>
</feature>
<comment type="subcellular location">
    <subcellularLocation>
        <location evidence="1">Membrane</location>
        <topology evidence="1">Multi-pass membrane protein</topology>
    </subcellularLocation>
</comment>
<name>A0AAU9WDQ8_9CNID</name>
<accession>A0AAU9WDQ8</accession>
<evidence type="ECO:0000313" key="12">
    <source>
        <dbReference type="Proteomes" id="UP001159428"/>
    </source>
</evidence>
<evidence type="ECO:0000256" key="3">
    <source>
        <dbReference type="ARBA" id="ARBA00022679"/>
    </source>
</evidence>
<dbReference type="GO" id="GO:0034626">
    <property type="term" value="P:fatty acid elongation, polyunsaturated fatty acid"/>
    <property type="evidence" value="ECO:0007669"/>
    <property type="project" value="TreeGrafter"/>
</dbReference>
<keyword evidence="4 10" id="KW-0812">Transmembrane</keyword>
<dbReference type="Proteomes" id="UP001159428">
    <property type="component" value="Unassembled WGS sequence"/>
</dbReference>
<feature type="transmembrane region" description="Helical" evidence="10">
    <location>
        <begin position="240"/>
        <end position="262"/>
    </location>
</feature>
<feature type="transmembrane region" description="Helical" evidence="10">
    <location>
        <begin position="155"/>
        <end position="172"/>
    </location>
</feature>
<feature type="transmembrane region" description="Helical" evidence="10">
    <location>
        <begin position="71"/>
        <end position="91"/>
    </location>
</feature>